<keyword evidence="4" id="KW-0067">ATP-binding</keyword>
<dbReference type="Gene3D" id="3.40.50.300">
    <property type="entry name" value="P-loop containing nucleotide triphosphate hydrolases"/>
    <property type="match status" value="1"/>
</dbReference>
<feature type="domain" description="Helicase C-terminal" evidence="3">
    <location>
        <begin position="524"/>
        <end position="678"/>
    </location>
</feature>
<dbReference type="HOGENOM" id="CLU_025438_0_0_11"/>
<dbReference type="Pfam" id="PF00176">
    <property type="entry name" value="SNF2-rel_dom"/>
    <property type="match status" value="1"/>
</dbReference>
<dbReference type="GO" id="GO:0004386">
    <property type="term" value="F:helicase activity"/>
    <property type="evidence" value="ECO:0007669"/>
    <property type="project" value="UniProtKB-KW"/>
</dbReference>
<dbReference type="InterPro" id="IPR001650">
    <property type="entry name" value="Helicase_C-like"/>
</dbReference>
<dbReference type="PANTHER" id="PTHR45766">
    <property type="entry name" value="DNA ANNEALING HELICASE AND ENDONUCLEASE ZRANB3 FAMILY MEMBER"/>
    <property type="match status" value="1"/>
</dbReference>
<organism evidence="4 5">
    <name type="scientific">Tropheryma whipplei (strain Twist)</name>
    <name type="common">Whipple's bacillus</name>
    <dbReference type="NCBI Taxonomy" id="203267"/>
    <lineage>
        <taxon>Bacteria</taxon>
        <taxon>Bacillati</taxon>
        <taxon>Actinomycetota</taxon>
        <taxon>Actinomycetes</taxon>
        <taxon>Micrococcales</taxon>
        <taxon>Tropherymataceae</taxon>
        <taxon>Tropheryma</taxon>
    </lineage>
</organism>
<dbReference type="PANTHER" id="PTHR45766:SF6">
    <property type="entry name" value="SWI_SNF-RELATED MATRIX-ASSOCIATED ACTIN-DEPENDENT REGULATOR OF CHROMATIN SUBFAMILY A-LIKE PROTEIN 1"/>
    <property type="match status" value="1"/>
</dbReference>
<sequence>MFPEIQENMTNAVIKDRTSHLLSALARTVREVEMSLVRKRIGPSSVMRFHAVALLLRQERARVKSDPDITDTVRTELIRRLDGLAAVMVRIAARDTALMSIVTPDAPVSDGALLYRRRLLSQIGVIDPDGGSSEIREAAPPPPSLELYPQSVKMYHATHIFRPPGPDMESDLVPIIRLANWDLVGSVFKAFSQGGASVCKSLPAPSPFLDRLAPDGLSMMPHQAGFVESARLGHRSFLLADEPGLGKTAQSLLAAGVTNSFPLLVVVPNVVKLNWVREAKMWLPGRRATIISGDDLDAFADIFVINYEMLDRHMLWMVDFGFAGMVVDEAHLIKNFSSQRSGNVLALAQHIRKKCCNPLMIALTGTPVINSVEDFRALWLFLGWLAGPRGRDLSPVFVSELEKTGLTPEDPGFSETVRDVMGHLGIVRRRKTQVAKDLPERMVVDLPVELDGDAFRSVKNAEDDLADALYAQYISLKHLRIDDYQIRLKAVERFAVESKDSSALNIFSIVRKIGITKAPLAIDFTIQMLDSVGKIVFFAKHIEVMNMAEEMFCQQGIRSVSIRGSQTPNDRKNALRTFDEDPDTRVAICSLTAAGLGINLQVASNVVLSELSWTAAEQGQAIDRLHRIGQTEPVTAWRILGAGTVDIRMAALVDSKSNDAILSLDGGDMREVQQESLHIRSLLDLLDDRIRKAEQHVE</sequence>
<accession>Q83GW3</accession>
<keyword evidence="5" id="KW-1185">Reference proteome</keyword>
<dbReference type="InterPro" id="IPR038718">
    <property type="entry name" value="SNF2-like_sf"/>
</dbReference>
<dbReference type="GO" id="GO:0016787">
    <property type="term" value="F:hydrolase activity"/>
    <property type="evidence" value="ECO:0007669"/>
    <property type="project" value="UniProtKB-KW"/>
</dbReference>
<keyword evidence="4" id="KW-0347">Helicase</keyword>
<evidence type="ECO:0000313" key="4">
    <source>
        <dbReference type="EMBL" id="AAO44215.1"/>
    </source>
</evidence>
<feature type="domain" description="Helicase ATP-binding" evidence="2">
    <location>
        <begin position="228"/>
        <end position="385"/>
    </location>
</feature>
<dbReference type="SMART" id="SM00490">
    <property type="entry name" value="HELICc"/>
    <property type="match status" value="1"/>
</dbReference>
<dbReference type="RefSeq" id="WP_011102361.1">
    <property type="nucleotide sequence ID" value="NC_004572.3"/>
</dbReference>
<dbReference type="AlphaFoldDB" id="Q83GW3"/>
<dbReference type="SUPFAM" id="SSF52540">
    <property type="entry name" value="P-loop containing nucleoside triphosphate hydrolases"/>
    <property type="match status" value="2"/>
</dbReference>
<dbReference type="InterPro" id="IPR027417">
    <property type="entry name" value="P-loop_NTPase"/>
</dbReference>
<dbReference type="GO" id="GO:0031297">
    <property type="term" value="P:replication fork processing"/>
    <property type="evidence" value="ECO:0007669"/>
    <property type="project" value="TreeGrafter"/>
</dbReference>
<protein>
    <submittedName>
        <fullName evidence="4">DNA helicase</fullName>
    </submittedName>
</protein>
<gene>
    <name evidence="4" type="ordered locus">TWT_118</name>
</gene>
<dbReference type="PROSITE" id="PS51194">
    <property type="entry name" value="HELICASE_CTER"/>
    <property type="match status" value="1"/>
</dbReference>
<dbReference type="EMBL" id="AE014184">
    <property type="protein sequence ID" value="AAO44215.1"/>
    <property type="molecule type" value="Genomic_DNA"/>
</dbReference>
<dbReference type="GO" id="GO:0005524">
    <property type="term" value="F:ATP binding"/>
    <property type="evidence" value="ECO:0007669"/>
    <property type="project" value="InterPro"/>
</dbReference>
<dbReference type="InterPro" id="IPR049730">
    <property type="entry name" value="SNF2/RAD54-like_C"/>
</dbReference>
<dbReference type="CDD" id="cd18793">
    <property type="entry name" value="SF2_C_SNF"/>
    <property type="match status" value="1"/>
</dbReference>
<dbReference type="InterPro" id="IPR014001">
    <property type="entry name" value="Helicase_ATP-bd"/>
</dbReference>
<dbReference type="STRING" id="203267.TWT_118"/>
<dbReference type="eggNOG" id="COG0553">
    <property type="taxonomic scope" value="Bacteria"/>
</dbReference>
<evidence type="ECO:0000259" key="3">
    <source>
        <dbReference type="PROSITE" id="PS51194"/>
    </source>
</evidence>
<keyword evidence="1" id="KW-0378">Hydrolase</keyword>
<dbReference type="SMART" id="SM00487">
    <property type="entry name" value="DEXDc"/>
    <property type="match status" value="1"/>
</dbReference>
<name>Q83GW3_TROWT</name>
<evidence type="ECO:0000313" key="5">
    <source>
        <dbReference type="Proteomes" id="UP000002200"/>
    </source>
</evidence>
<reference evidence="4 5" key="1">
    <citation type="journal article" date="2003" name="Genome Res.">
        <title>Tropheryma whipplei twist: a human pathogenic Actinobacteria with a reduced genome.</title>
        <authorList>
            <person name="Raoult D."/>
            <person name="Ogata H."/>
            <person name="Audic S."/>
            <person name="Robert C."/>
            <person name="Suhre K."/>
            <person name="Drancourt M."/>
            <person name="Claverie J.-M."/>
        </authorList>
    </citation>
    <scope>NUCLEOTIDE SEQUENCE [LARGE SCALE GENOMIC DNA]</scope>
    <source>
        <strain evidence="4 5">Twist</strain>
    </source>
</reference>
<dbReference type="KEGG" id="twh:TWT_118"/>
<keyword evidence="4" id="KW-0547">Nucleotide-binding</keyword>
<dbReference type="GO" id="GO:0006281">
    <property type="term" value="P:DNA repair"/>
    <property type="evidence" value="ECO:0007669"/>
    <property type="project" value="TreeGrafter"/>
</dbReference>
<dbReference type="InterPro" id="IPR000330">
    <property type="entry name" value="SNF2_N"/>
</dbReference>
<evidence type="ECO:0000259" key="2">
    <source>
        <dbReference type="PROSITE" id="PS51192"/>
    </source>
</evidence>
<dbReference type="Gene3D" id="3.40.50.10810">
    <property type="entry name" value="Tandem AAA-ATPase domain"/>
    <property type="match status" value="1"/>
</dbReference>
<dbReference type="Proteomes" id="UP000002200">
    <property type="component" value="Chromosome"/>
</dbReference>
<dbReference type="PROSITE" id="PS51192">
    <property type="entry name" value="HELICASE_ATP_BIND_1"/>
    <property type="match status" value="1"/>
</dbReference>
<proteinExistence type="predicted"/>
<dbReference type="Pfam" id="PF00271">
    <property type="entry name" value="Helicase_C"/>
    <property type="match status" value="1"/>
</dbReference>
<evidence type="ECO:0000256" key="1">
    <source>
        <dbReference type="ARBA" id="ARBA00022801"/>
    </source>
</evidence>